<feature type="compositionally biased region" description="Pro residues" evidence="3">
    <location>
        <begin position="155"/>
        <end position="166"/>
    </location>
</feature>
<feature type="compositionally biased region" description="Basic and acidic residues" evidence="3">
    <location>
        <begin position="287"/>
        <end position="307"/>
    </location>
</feature>
<reference evidence="5" key="1">
    <citation type="thesis" date="2021" institute="BYU ScholarsArchive" country="Provo, UT, USA">
        <title>Applications of and Algorithms for Genome Assembly and Genomic Analyses with an Emphasis on Marine Teleosts.</title>
        <authorList>
            <person name="Pickett B.D."/>
        </authorList>
    </citation>
    <scope>NUCLEOTIDE SEQUENCE</scope>
    <source>
        <strain evidence="5">HI-2016</strain>
    </source>
</reference>
<dbReference type="PRINTS" id="PR00503">
    <property type="entry name" value="BROMODOMAIN"/>
</dbReference>
<dbReference type="InterPro" id="IPR001487">
    <property type="entry name" value="Bromodomain"/>
</dbReference>
<sequence>MGLWVQGSRGVVGLETGRVAPDCPNAGWFVEEVAEKASICRSGRNRKVVGFSDAHLGGKFITSTGDTQPPSPVRASGDDIVLMAEALEKMFLQKISEMPQEETEITVVTGKGRGRGRRDVGLNSKPGPAQDSPSTPPHTRGLSGLPGGPQTRGPPQGPPILAPPPALQGLASLPSRLAPTQTPHAPHLGPPYPLGPLDHLTQGPIMTSVPPQTQTPTLPIMQSVAPPVKVSHSGGSWVGNGPLGSRFLRQQRKSQKRKADTTTPTANDQLSESSPAPSESKSGKTLPRRDSIRPAKQPKKEAPDSQHHLGGVGVGAGGGRSPKQQEQLRHCAGIVRDMFAKKHAAYAWPFYKPVDVKALGLHDYHDIIKHPMDLGTIKPSARNTNLSQRVGGINPNLTDSAVMKGFKGPGRLREGVSLGACSLPRPVVCLPSSVPASGAPDSGSGP</sequence>
<feature type="compositionally biased region" description="Gly residues" evidence="3">
    <location>
        <begin position="310"/>
        <end position="320"/>
    </location>
</feature>
<feature type="compositionally biased region" description="Low complexity" evidence="3">
    <location>
        <begin position="271"/>
        <end position="280"/>
    </location>
</feature>
<protein>
    <recommendedName>
        <fullName evidence="4">Bromo domain-containing protein</fullName>
    </recommendedName>
</protein>
<evidence type="ECO:0000256" key="2">
    <source>
        <dbReference type="PROSITE-ProRule" id="PRU00035"/>
    </source>
</evidence>
<dbReference type="Gene3D" id="1.20.920.10">
    <property type="entry name" value="Bromodomain-like"/>
    <property type="match status" value="1"/>
</dbReference>
<dbReference type="InterPro" id="IPR050935">
    <property type="entry name" value="Bromo_chromatin_reader"/>
</dbReference>
<dbReference type="InterPro" id="IPR036427">
    <property type="entry name" value="Bromodomain-like_sf"/>
</dbReference>
<dbReference type="AlphaFoldDB" id="A0A8T2N4X6"/>
<evidence type="ECO:0000313" key="5">
    <source>
        <dbReference type="EMBL" id="KAG9331597.1"/>
    </source>
</evidence>
<feature type="region of interest" description="Disordered" evidence="3">
    <location>
        <begin position="101"/>
        <end position="219"/>
    </location>
</feature>
<dbReference type="EMBL" id="JAFBMS010000319">
    <property type="protein sequence ID" value="KAG9331597.1"/>
    <property type="molecule type" value="Genomic_DNA"/>
</dbReference>
<keyword evidence="6" id="KW-1185">Reference proteome</keyword>
<gene>
    <name evidence="5" type="ORF">JZ751_018666</name>
</gene>
<dbReference type="PROSITE" id="PS50014">
    <property type="entry name" value="BROMODOMAIN_2"/>
    <property type="match status" value="1"/>
</dbReference>
<name>A0A8T2N4X6_9TELE</name>
<feature type="domain" description="Bromo" evidence="4">
    <location>
        <begin position="342"/>
        <end position="378"/>
    </location>
</feature>
<evidence type="ECO:0000256" key="3">
    <source>
        <dbReference type="SAM" id="MobiDB-lite"/>
    </source>
</evidence>
<dbReference type="OrthoDB" id="8952079at2759"/>
<feature type="region of interest" description="Disordered" evidence="3">
    <location>
        <begin position="249"/>
        <end position="327"/>
    </location>
</feature>
<dbReference type="PANTHER" id="PTHR22880:SF245">
    <property type="entry name" value="BROMODOMAIN-CONTAINING PROTEIN 4"/>
    <property type="match status" value="1"/>
</dbReference>
<keyword evidence="1 2" id="KW-0103">Bromodomain</keyword>
<dbReference type="GO" id="GO:0000785">
    <property type="term" value="C:chromatin"/>
    <property type="evidence" value="ECO:0007669"/>
    <property type="project" value="TreeGrafter"/>
</dbReference>
<feature type="compositionally biased region" description="Polar residues" evidence="3">
    <location>
        <begin position="261"/>
        <end position="270"/>
    </location>
</feature>
<proteinExistence type="predicted"/>
<dbReference type="GO" id="GO:0006355">
    <property type="term" value="P:regulation of DNA-templated transcription"/>
    <property type="evidence" value="ECO:0007669"/>
    <property type="project" value="TreeGrafter"/>
</dbReference>
<evidence type="ECO:0000259" key="4">
    <source>
        <dbReference type="PROSITE" id="PS50014"/>
    </source>
</evidence>
<evidence type="ECO:0000256" key="1">
    <source>
        <dbReference type="ARBA" id="ARBA00023117"/>
    </source>
</evidence>
<dbReference type="PANTHER" id="PTHR22880">
    <property type="entry name" value="FALZ-RELATED BROMODOMAIN-CONTAINING PROTEINS"/>
    <property type="match status" value="1"/>
</dbReference>
<dbReference type="SUPFAM" id="SSF47370">
    <property type="entry name" value="Bromodomain"/>
    <property type="match status" value="1"/>
</dbReference>
<accession>A0A8T2N4X6</accession>
<dbReference type="GO" id="GO:0005634">
    <property type="term" value="C:nucleus"/>
    <property type="evidence" value="ECO:0007669"/>
    <property type="project" value="TreeGrafter"/>
</dbReference>
<dbReference type="GO" id="GO:0006338">
    <property type="term" value="P:chromatin remodeling"/>
    <property type="evidence" value="ECO:0007669"/>
    <property type="project" value="TreeGrafter"/>
</dbReference>
<dbReference type="Proteomes" id="UP000824540">
    <property type="component" value="Unassembled WGS sequence"/>
</dbReference>
<comment type="caution">
    <text evidence="5">The sequence shown here is derived from an EMBL/GenBank/DDBJ whole genome shotgun (WGS) entry which is preliminary data.</text>
</comment>
<evidence type="ECO:0000313" key="6">
    <source>
        <dbReference type="Proteomes" id="UP000824540"/>
    </source>
</evidence>
<organism evidence="5 6">
    <name type="scientific">Albula glossodonta</name>
    <name type="common">roundjaw bonefish</name>
    <dbReference type="NCBI Taxonomy" id="121402"/>
    <lineage>
        <taxon>Eukaryota</taxon>
        <taxon>Metazoa</taxon>
        <taxon>Chordata</taxon>
        <taxon>Craniata</taxon>
        <taxon>Vertebrata</taxon>
        <taxon>Euteleostomi</taxon>
        <taxon>Actinopterygii</taxon>
        <taxon>Neopterygii</taxon>
        <taxon>Teleostei</taxon>
        <taxon>Albuliformes</taxon>
        <taxon>Albulidae</taxon>
        <taxon>Albula</taxon>
    </lineage>
</organism>